<evidence type="ECO:0000256" key="7">
    <source>
        <dbReference type="ARBA" id="ARBA00022679"/>
    </source>
</evidence>
<dbReference type="Proteomes" id="UP000179037">
    <property type="component" value="Unassembled WGS sequence"/>
</dbReference>
<dbReference type="PIRSF" id="PIRSF000484">
    <property type="entry name" value="NAPRT"/>
    <property type="match status" value="1"/>
</dbReference>
<dbReference type="InterPro" id="IPR036068">
    <property type="entry name" value="Nicotinate_pribotase-like_C"/>
</dbReference>
<dbReference type="EC" id="6.3.4.21" evidence="3 9"/>
<dbReference type="Pfam" id="PF04095">
    <property type="entry name" value="NAPRTase"/>
    <property type="match status" value="1"/>
</dbReference>
<feature type="domain" description="Nicotinate/nicotinamide phosphoribosyltransferase" evidence="10">
    <location>
        <begin position="153"/>
        <end position="332"/>
    </location>
</feature>
<comment type="function">
    <text evidence="9">Catalyzes the first step in the biosynthesis of NAD from nicotinic acid, the ATP-dependent synthesis of beta-nicotinate D-ribonucleotide from nicotinate and 5-phospho-D-ribose 1-phosphate.</text>
</comment>
<keyword evidence="6 9" id="KW-0662">Pyridine nucleotide biosynthesis</keyword>
<dbReference type="PANTHER" id="PTHR11098:SF1">
    <property type="entry name" value="NICOTINATE PHOSPHORIBOSYLTRANSFERASE"/>
    <property type="match status" value="1"/>
</dbReference>
<comment type="PTM">
    <text evidence="9">Transiently phosphorylated on a His residue during the reaction cycle. Phosphorylation strongly increases the affinity for substrates and increases the rate of nicotinate D-ribonucleotide production. Dephosphorylation regenerates the low-affinity form of the enzyme, leading to product release.</text>
</comment>
<evidence type="ECO:0000256" key="5">
    <source>
        <dbReference type="ARBA" id="ARBA00022598"/>
    </source>
</evidence>
<keyword evidence="7 9" id="KW-0808">Transferase</keyword>
<dbReference type="InterPro" id="IPR007229">
    <property type="entry name" value="Nic_PRibTrfase-Fam"/>
</dbReference>
<dbReference type="NCBIfam" id="TIGR01513">
    <property type="entry name" value="NAPRTase_put"/>
    <property type="match status" value="1"/>
</dbReference>
<dbReference type="SUPFAM" id="SSF51690">
    <property type="entry name" value="Nicotinate/Quinolinate PRTase C-terminal domain-like"/>
    <property type="match status" value="1"/>
</dbReference>
<dbReference type="InterPro" id="IPR041619">
    <property type="entry name" value="NAPRTase_C"/>
</dbReference>
<dbReference type="SUPFAM" id="SSF54675">
    <property type="entry name" value="Nicotinate/Quinolinate PRTase N-terminal domain-like"/>
    <property type="match status" value="1"/>
</dbReference>
<dbReference type="UniPathway" id="UPA00253">
    <property type="reaction ID" value="UER00457"/>
</dbReference>
<dbReference type="FunFam" id="3.20.20.70:FF:000076">
    <property type="entry name" value="Nicotinate phosphoribosyltransferase"/>
    <property type="match status" value="1"/>
</dbReference>
<evidence type="ECO:0000256" key="4">
    <source>
        <dbReference type="ARBA" id="ARBA00022553"/>
    </source>
</evidence>
<dbReference type="Gene3D" id="3.20.140.10">
    <property type="entry name" value="nicotinate phosphoribosyltransferase"/>
    <property type="match status" value="2"/>
</dbReference>
<dbReference type="PANTHER" id="PTHR11098">
    <property type="entry name" value="NICOTINATE PHOSPHORIBOSYLTRANSFERASE"/>
    <property type="match status" value="1"/>
</dbReference>
<accession>A0A1F6TX51</accession>
<proteinExistence type="inferred from homology"/>
<dbReference type="Pfam" id="PF17767">
    <property type="entry name" value="NAPRTase_N"/>
    <property type="match status" value="1"/>
</dbReference>
<feature type="domain" description="Nicotinate phosphoribosyltransferase C-terminal" evidence="12">
    <location>
        <begin position="380"/>
        <end position="437"/>
    </location>
</feature>
<dbReference type="CDD" id="cd01570">
    <property type="entry name" value="NAPRTase_A"/>
    <property type="match status" value="1"/>
</dbReference>
<evidence type="ECO:0000256" key="2">
    <source>
        <dbReference type="ARBA" id="ARBA00010897"/>
    </source>
</evidence>
<dbReference type="Pfam" id="PF17956">
    <property type="entry name" value="NAPRTase_C"/>
    <property type="match status" value="1"/>
</dbReference>
<organism evidence="13 14">
    <name type="scientific">Candidatus Muproteobacteria bacterium RIFCSPLOWO2_01_FULL_60_18</name>
    <dbReference type="NCBI Taxonomy" id="1817768"/>
    <lineage>
        <taxon>Bacteria</taxon>
        <taxon>Pseudomonadati</taxon>
        <taxon>Pseudomonadota</taxon>
        <taxon>Candidatus Muproteobacteria</taxon>
    </lineage>
</organism>
<evidence type="ECO:0000313" key="14">
    <source>
        <dbReference type="Proteomes" id="UP000179037"/>
    </source>
</evidence>
<comment type="caution">
    <text evidence="13">The sequence shown here is derived from an EMBL/GenBank/DDBJ whole genome shotgun (WGS) entry which is preliminary data.</text>
</comment>
<dbReference type="EMBL" id="MFTC01000091">
    <property type="protein sequence ID" value="OGI49697.1"/>
    <property type="molecule type" value="Genomic_DNA"/>
</dbReference>
<evidence type="ECO:0000259" key="12">
    <source>
        <dbReference type="Pfam" id="PF17956"/>
    </source>
</evidence>
<evidence type="ECO:0000256" key="3">
    <source>
        <dbReference type="ARBA" id="ARBA00013236"/>
    </source>
</evidence>
<evidence type="ECO:0000313" key="13">
    <source>
        <dbReference type="EMBL" id="OGI49697.1"/>
    </source>
</evidence>
<dbReference type="Gene3D" id="3.20.20.70">
    <property type="entry name" value="Aldolase class I"/>
    <property type="match status" value="1"/>
</dbReference>
<dbReference type="NCBIfam" id="NF006696">
    <property type="entry name" value="PRK09243.1-3"/>
    <property type="match status" value="1"/>
</dbReference>
<dbReference type="AlphaFoldDB" id="A0A1F6TX51"/>
<sequence length="448" mass="49690">MIDPLKSPLLTDLYQLTMLQAYFAHGMNDIAVFEFFVRRLPPNRGFLMAAGLDQALQFLENLHFTEEELDWVRRSGRFSRDFPDQLAKLRFTGDVHAMPEGTLFFADEPILRVTAPIPQAQLVESRIINLLHLQTLVASKAARVVLTAPGKLLVDFGMRRAHGAEAALFAARASYVAGFQGTSNVLAGAEFNIPVFGTMAHSFVQAHDNEELAFEHFARAQPENVTLLIDTYDTEAAARKVTELAPRLKKSGITVKAVRIDSGDLAIHAHNVRRILDEAGLTEIGIFSSGSLDEYALRNLLSHGAPIDGFGVGTAMDTSADAPFLDCAYKLQEYAGRARRKRSEGKATWPGRKQVYRTYDANGVMTGDVLTLENDSPPGETLIQPVMQGGRRVHQPETLEQIRRRAADELRRLPPHLRQLKEAPPYPVTIAQPLRELAMAVDRGVMQN</sequence>
<keyword evidence="5 9" id="KW-0436">Ligase</keyword>
<evidence type="ECO:0000256" key="6">
    <source>
        <dbReference type="ARBA" id="ARBA00022642"/>
    </source>
</evidence>
<dbReference type="STRING" id="1817768.A3A87_05305"/>
<protein>
    <recommendedName>
        <fullName evidence="3 9">Nicotinate phosphoribosyltransferase</fullName>
        <ecNumber evidence="3 9">6.3.4.21</ecNumber>
    </recommendedName>
</protein>
<evidence type="ECO:0000256" key="8">
    <source>
        <dbReference type="ARBA" id="ARBA00048668"/>
    </source>
</evidence>
<reference evidence="13 14" key="1">
    <citation type="journal article" date="2016" name="Nat. Commun.">
        <title>Thousands of microbial genomes shed light on interconnected biogeochemical processes in an aquifer system.</title>
        <authorList>
            <person name="Anantharaman K."/>
            <person name="Brown C.T."/>
            <person name="Hug L.A."/>
            <person name="Sharon I."/>
            <person name="Castelle C.J."/>
            <person name="Probst A.J."/>
            <person name="Thomas B.C."/>
            <person name="Singh A."/>
            <person name="Wilkins M.J."/>
            <person name="Karaoz U."/>
            <person name="Brodie E.L."/>
            <person name="Williams K.H."/>
            <person name="Hubbard S.S."/>
            <person name="Banfield J.F."/>
        </authorList>
    </citation>
    <scope>NUCLEOTIDE SEQUENCE [LARGE SCALE GENOMIC DNA]</scope>
</reference>
<dbReference type="NCBIfam" id="NF009131">
    <property type="entry name" value="PRK12484.1"/>
    <property type="match status" value="1"/>
</dbReference>
<evidence type="ECO:0000259" key="10">
    <source>
        <dbReference type="Pfam" id="PF04095"/>
    </source>
</evidence>
<dbReference type="GO" id="GO:0047280">
    <property type="term" value="F:nicotinamide phosphoribosyltransferase activity"/>
    <property type="evidence" value="ECO:0007669"/>
    <property type="project" value="UniProtKB-ARBA"/>
</dbReference>
<keyword evidence="4" id="KW-0597">Phosphoprotein</keyword>
<gene>
    <name evidence="13" type="ORF">A3A87_05305</name>
</gene>
<dbReference type="InterPro" id="IPR041525">
    <property type="entry name" value="N/Namide_PRibTrfase"/>
</dbReference>
<evidence type="ECO:0000256" key="1">
    <source>
        <dbReference type="ARBA" id="ARBA00004952"/>
    </source>
</evidence>
<dbReference type="GO" id="GO:0004516">
    <property type="term" value="F:nicotinate phosphoribosyltransferase activity"/>
    <property type="evidence" value="ECO:0007669"/>
    <property type="project" value="UniProtKB-UniRule"/>
</dbReference>
<comment type="similarity">
    <text evidence="2 9">Belongs to the NAPRTase family.</text>
</comment>
<evidence type="ECO:0000259" key="11">
    <source>
        <dbReference type="Pfam" id="PF17767"/>
    </source>
</evidence>
<comment type="pathway">
    <text evidence="1 9">Cofactor biosynthesis; NAD(+) biosynthesis; nicotinate D-ribonucleotide from nicotinate: step 1/1.</text>
</comment>
<dbReference type="GO" id="GO:0005829">
    <property type="term" value="C:cytosol"/>
    <property type="evidence" value="ECO:0007669"/>
    <property type="project" value="TreeGrafter"/>
</dbReference>
<dbReference type="InterPro" id="IPR013785">
    <property type="entry name" value="Aldolase_TIM"/>
</dbReference>
<evidence type="ECO:0000256" key="9">
    <source>
        <dbReference type="RuleBase" id="RU365100"/>
    </source>
</evidence>
<comment type="catalytic activity">
    <reaction evidence="8 9">
        <text>5-phospho-alpha-D-ribose 1-diphosphate + nicotinate + ATP + H2O = nicotinate beta-D-ribonucleotide + ADP + phosphate + diphosphate</text>
        <dbReference type="Rhea" id="RHEA:36163"/>
        <dbReference type="ChEBI" id="CHEBI:15377"/>
        <dbReference type="ChEBI" id="CHEBI:30616"/>
        <dbReference type="ChEBI" id="CHEBI:32544"/>
        <dbReference type="ChEBI" id="CHEBI:33019"/>
        <dbReference type="ChEBI" id="CHEBI:43474"/>
        <dbReference type="ChEBI" id="CHEBI:57502"/>
        <dbReference type="ChEBI" id="CHEBI:58017"/>
        <dbReference type="ChEBI" id="CHEBI:456216"/>
        <dbReference type="EC" id="6.3.4.21"/>
    </reaction>
</comment>
<name>A0A1F6TX51_9PROT</name>
<feature type="domain" description="Nicotinate phosphoribosyltransferase N-terminal" evidence="11">
    <location>
        <begin position="9"/>
        <end position="131"/>
    </location>
</feature>
<dbReference type="InterPro" id="IPR006405">
    <property type="entry name" value="Nic_PRibTrfase_pncB"/>
</dbReference>
<dbReference type="GO" id="GO:0034355">
    <property type="term" value="P:NAD+ biosynthetic process via the salvage pathway"/>
    <property type="evidence" value="ECO:0007669"/>
    <property type="project" value="UniProtKB-ARBA"/>
</dbReference>
<dbReference type="InterPro" id="IPR040727">
    <property type="entry name" value="NAPRTase_N"/>
</dbReference>
<keyword evidence="13" id="KW-0328">Glycosyltransferase</keyword>